<dbReference type="RefSeq" id="WP_310343910.1">
    <property type="nucleotide sequence ID" value="NZ_JAVDXQ010000002.1"/>
</dbReference>
<gene>
    <name evidence="2" type="ORF">J2X16_001861</name>
</gene>
<proteinExistence type="predicted"/>
<evidence type="ECO:0000313" key="3">
    <source>
        <dbReference type="Proteomes" id="UP001180536"/>
    </source>
</evidence>
<evidence type="ECO:0000313" key="2">
    <source>
        <dbReference type="EMBL" id="MDR7296522.1"/>
    </source>
</evidence>
<organism evidence="2 3">
    <name type="scientific">Pelomonas aquatica</name>
    <dbReference type="NCBI Taxonomy" id="431058"/>
    <lineage>
        <taxon>Bacteria</taxon>
        <taxon>Pseudomonadati</taxon>
        <taxon>Pseudomonadota</taxon>
        <taxon>Betaproteobacteria</taxon>
        <taxon>Burkholderiales</taxon>
        <taxon>Sphaerotilaceae</taxon>
        <taxon>Roseateles</taxon>
    </lineage>
</organism>
<protein>
    <submittedName>
        <fullName evidence="2">Uncharacterized protein</fullName>
    </submittedName>
</protein>
<dbReference type="EMBL" id="JAVDXQ010000002">
    <property type="protein sequence ID" value="MDR7296522.1"/>
    <property type="molecule type" value="Genomic_DNA"/>
</dbReference>
<keyword evidence="1" id="KW-0732">Signal</keyword>
<keyword evidence="3" id="KW-1185">Reference proteome</keyword>
<comment type="caution">
    <text evidence="2">The sequence shown here is derived from an EMBL/GenBank/DDBJ whole genome shotgun (WGS) entry which is preliminary data.</text>
</comment>
<evidence type="ECO:0000256" key="1">
    <source>
        <dbReference type="SAM" id="SignalP"/>
    </source>
</evidence>
<reference evidence="2 3" key="1">
    <citation type="submission" date="2023-07" db="EMBL/GenBank/DDBJ databases">
        <title>Sorghum-associated microbial communities from plants grown in Nebraska, USA.</title>
        <authorList>
            <person name="Schachtman D."/>
        </authorList>
    </citation>
    <scope>NUCLEOTIDE SEQUENCE [LARGE SCALE GENOMIC DNA]</scope>
    <source>
        <strain evidence="2 3">BE310</strain>
    </source>
</reference>
<sequence>MKNKRWTTMLCALGATLLAATAQAQQAAQTAEGAQRFLSTLVKKGNGYAWFVDAQGRTNYVRGKATTTTTRVGVLLGNDEEKSERLVDKQLTAFSLTQIDTEGADGKPDACMTRIAKWGVREPLTENKTWQTTDEGILIDTPIVHVENSIYELPQELASPHWIDWRNVKLSRSTNGGQMTASFKEKNYTAHLSFTGESELVDRVEYAMKFLKLSCDDTTATGF</sequence>
<dbReference type="Proteomes" id="UP001180536">
    <property type="component" value="Unassembled WGS sequence"/>
</dbReference>
<feature type="chain" id="PRO_5045056322" evidence="1">
    <location>
        <begin position="25"/>
        <end position="223"/>
    </location>
</feature>
<accession>A0ABU1Z7C3</accession>
<feature type="signal peptide" evidence="1">
    <location>
        <begin position="1"/>
        <end position="24"/>
    </location>
</feature>
<name>A0ABU1Z7C3_9BURK</name>